<dbReference type="AlphaFoldDB" id="A0A8X7QYK0"/>
<dbReference type="EMBL" id="JAAMPC010000012">
    <property type="protein sequence ID" value="KAG2278396.1"/>
    <property type="molecule type" value="Genomic_DNA"/>
</dbReference>
<name>A0A8X7QYK0_BRACI</name>
<organism evidence="1 2">
    <name type="scientific">Brassica carinata</name>
    <name type="common">Ethiopian mustard</name>
    <name type="synonym">Abyssinian cabbage</name>
    <dbReference type="NCBI Taxonomy" id="52824"/>
    <lineage>
        <taxon>Eukaryota</taxon>
        <taxon>Viridiplantae</taxon>
        <taxon>Streptophyta</taxon>
        <taxon>Embryophyta</taxon>
        <taxon>Tracheophyta</taxon>
        <taxon>Spermatophyta</taxon>
        <taxon>Magnoliopsida</taxon>
        <taxon>eudicotyledons</taxon>
        <taxon>Gunneridae</taxon>
        <taxon>Pentapetalae</taxon>
        <taxon>rosids</taxon>
        <taxon>malvids</taxon>
        <taxon>Brassicales</taxon>
        <taxon>Brassicaceae</taxon>
        <taxon>Brassiceae</taxon>
        <taxon>Brassica</taxon>
    </lineage>
</organism>
<accession>A0A8X7QYK0</accession>
<evidence type="ECO:0000313" key="2">
    <source>
        <dbReference type="Proteomes" id="UP000886595"/>
    </source>
</evidence>
<comment type="caution">
    <text evidence="1">The sequence shown here is derived from an EMBL/GenBank/DDBJ whole genome shotgun (WGS) entry which is preliminary data.</text>
</comment>
<dbReference type="OrthoDB" id="538216at2759"/>
<gene>
    <name evidence="1" type="ORF">Bca52824_060951</name>
</gene>
<evidence type="ECO:0000313" key="1">
    <source>
        <dbReference type="EMBL" id="KAG2278396.1"/>
    </source>
</evidence>
<sequence>MFALGIPLPGKHPLSPCSSNSSFIIILCFYLADCSEKASFSAASNGKLQEVFDSFQSLRLKPSETKISPAMNSLQGYYGLKPTNRRASKGL</sequence>
<proteinExistence type="predicted"/>
<keyword evidence="2" id="KW-1185">Reference proteome</keyword>
<protein>
    <submittedName>
        <fullName evidence="1">Uncharacterized protein</fullName>
    </submittedName>
</protein>
<dbReference type="Proteomes" id="UP000886595">
    <property type="component" value="Unassembled WGS sequence"/>
</dbReference>
<reference evidence="1 2" key="1">
    <citation type="submission" date="2020-02" db="EMBL/GenBank/DDBJ databases">
        <authorList>
            <person name="Ma Q."/>
            <person name="Huang Y."/>
            <person name="Song X."/>
            <person name="Pei D."/>
        </authorList>
    </citation>
    <scope>NUCLEOTIDE SEQUENCE [LARGE SCALE GENOMIC DNA]</scope>
    <source>
        <strain evidence="1">Sxm20200214</strain>
        <tissue evidence="1">Leaf</tissue>
    </source>
</reference>